<comment type="caution">
    <text evidence="2">The sequence shown here is derived from an EMBL/GenBank/DDBJ whole genome shotgun (WGS) entry which is preliminary data.</text>
</comment>
<organism evidence="2">
    <name type="scientific">gut metagenome</name>
    <dbReference type="NCBI Taxonomy" id="749906"/>
    <lineage>
        <taxon>unclassified sequences</taxon>
        <taxon>metagenomes</taxon>
        <taxon>organismal metagenomes</taxon>
    </lineage>
</organism>
<dbReference type="InterPro" id="IPR010982">
    <property type="entry name" value="Lambda_DNA-bd_dom_sf"/>
</dbReference>
<protein>
    <submittedName>
        <fullName evidence="2">Toxin-antitoxin system, antitoxin component, Xre family</fullName>
    </submittedName>
</protein>
<dbReference type="Gene3D" id="1.10.260.40">
    <property type="entry name" value="lambda repressor-like DNA-binding domains"/>
    <property type="match status" value="1"/>
</dbReference>
<dbReference type="GO" id="GO:0003677">
    <property type="term" value="F:DNA binding"/>
    <property type="evidence" value="ECO:0007669"/>
    <property type="project" value="InterPro"/>
</dbReference>
<dbReference type="AlphaFoldDB" id="J9GZL6"/>
<gene>
    <name evidence="2" type="ORF">EVA_05495</name>
</gene>
<evidence type="ECO:0000259" key="1">
    <source>
        <dbReference type="PROSITE" id="PS50943"/>
    </source>
</evidence>
<dbReference type="SMART" id="SM00530">
    <property type="entry name" value="HTH_XRE"/>
    <property type="match status" value="1"/>
</dbReference>
<dbReference type="EMBL" id="AMCI01001172">
    <property type="protein sequence ID" value="EJX06400.1"/>
    <property type="molecule type" value="Genomic_DNA"/>
</dbReference>
<reference evidence="2" key="1">
    <citation type="journal article" date="2012" name="PLoS ONE">
        <title>Gene sets for utilization of primary and secondary nutrition supplies in the distal gut of endangered iberian lynx.</title>
        <authorList>
            <person name="Alcaide M."/>
            <person name="Messina E."/>
            <person name="Richter M."/>
            <person name="Bargiela R."/>
            <person name="Peplies J."/>
            <person name="Huws S.A."/>
            <person name="Newbold C.J."/>
            <person name="Golyshin P.N."/>
            <person name="Simon M.A."/>
            <person name="Lopez G."/>
            <person name="Yakimov M.M."/>
            <person name="Ferrer M."/>
        </authorList>
    </citation>
    <scope>NUCLEOTIDE SEQUENCE</scope>
</reference>
<name>J9GZL6_9ZZZZ</name>
<dbReference type="CDD" id="cd00093">
    <property type="entry name" value="HTH_XRE"/>
    <property type="match status" value="1"/>
</dbReference>
<proteinExistence type="predicted"/>
<dbReference type="PROSITE" id="PS50943">
    <property type="entry name" value="HTH_CROC1"/>
    <property type="match status" value="1"/>
</dbReference>
<accession>J9GZL6</accession>
<feature type="domain" description="HTH cro/C1-type" evidence="1">
    <location>
        <begin position="38"/>
        <end position="91"/>
    </location>
</feature>
<dbReference type="InterPro" id="IPR001387">
    <property type="entry name" value="Cro/C1-type_HTH"/>
</dbReference>
<dbReference type="SUPFAM" id="SSF47413">
    <property type="entry name" value="lambda repressor-like DNA-binding domains"/>
    <property type="match status" value="1"/>
</dbReference>
<dbReference type="Pfam" id="PF01381">
    <property type="entry name" value="HTH_3"/>
    <property type="match status" value="1"/>
</dbReference>
<sequence length="102" mass="11264">MKLYTHEEMLDETFGAKGTPRRDKFESDIEAYLIGEAIKQTRLKQQLTQKQLGELVGVQASQISKIESGKSITYSTIVKVFKAMGAKAATLDLGSLGKVALW</sequence>
<evidence type="ECO:0000313" key="2">
    <source>
        <dbReference type="EMBL" id="EJX06400.1"/>
    </source>
</evidence>